<feature type="repeat" description="TPR" evidence="9">
    <location>
        <begin position="225"/>
        <end position="258"/>
    </location>
</feature>
<dbReference type="InterPro" id="IPR019734">
    <property type="entry name" value="TPR_rpt"/>
</dbReference>
<proteinExistence type="predicted"/>
<gene>
    <name evidence="13" type="ORF">JI741_20115</name>
</gene>
<keyword evidence="11" id="KW-1133">Transmembrane helix</keyword>
<organism evidence="13 14">
    <name type="scientific">Chryseolinea lacunae</name>
    <dbReference type="NCBI Taxonomy" id="2801331"/>
    <lineage>
        <taxon>Bacteria</taxon>
        <taxon>Pseudomonadati</taxon>
        <taxon>Bacteroidota</taxon>
        <taxon>Cytophagia</taxon>
        <taxon>Cytophagales</taxon>
        <taxon>Fulvivirgaceae</taxon>
        <taxon>Chryseolinea</taxon>
    </lineage>
</organism>
<dbReference type="CDD" id="cd16917">
    <property type="entry name" value="HATPase_UhpB-NarQ-NarX-like"/>
    <property type="match status" value="1"/>
</dbReference>
<evidence type="ECO:0000256" key="8">
    <source>
        <dbReference type="ARBA" id="ARBA00023012"/>
    </source>
</evidence>
<dbReference type="RefSeq" id="WP_202012891.1">
    <property type="nucleotide sequence ID" value="NZ_JAERRB010000007.1"/>
</dbReference>
<dbReference type="InterPro" id="IPR003594">
    <property type="entry name" value="HATPase_dom"/>
</dbReference>
<dbReference type="Proteomes" id="UP000613030">
    <property type="component" value="Unassembled WGS sequence"/>
</dbReference>
<dbReference type="Pfam" id="PF13424">
    <property type="entry name" value="TPR_12"/>
    <property type="match status" value="1"/>
</dbReference>
<dbReference type="PANTHER" id="PTHR24421:SF10">
    <property type="entry name" value="NITRATE_NITRITE SENSOR PROTEIN NARQ"/>
    <property type="match status" value="1"/>
</dbReference>
<evidence type="ECO:0000256" key="5">
    <source>
        <dbReference type="ARBA" id="ARBA00022741"/>
    </source>
</evidence>
<dbReference type="SMART" id="SM00387">
    <property type="entry name" value="HATPase_c"/>
    <property type="match status" value="1"/>
</dbReference>
<evidence type="ECO:0000259" key="12">
    <source>
        <dbReference type="PROSITE" id="PS50109"/>
    </source>
</evidence>
<dbReference type="InterPro" id="IPR005467">
    <property type="entry name" value="His_kinase_dom"/>
</dbReference>
<evidence type="ECO:0000256" key="10">
    <source>
        <dbReference type="SAM" id="Coils"/>
    </source>
</evidence>
<keyword evidence="3" id="KW-0597">Phosphoprotein</keyword>
<feature type="transmembrane region" description="Helical" evidence="11">
    <location>
        <begin position="424"/>
        <end position="443"/>
    </location>
</feature>
<reference evidence="13 14" key="1">
    <citation type="submission" date="2021-01" db="EMBL/GenBank/DDBJ databases">
        <title>Chryseolinea sp. Jin1 Genome sequencing and assembly.</title>
        <authorList>
            <person name="Kim I."/>
        </authorList>
    </citation>
    <scope>NUCLEOTIDE SEQUENCE [LARGE SCALE GENOMIC DNA]</scope>
    <source>
        <strain evidence="13 14">Jin1</strain>
    </source>
</reference>
<keyword evidence="4" id="KW-0808">Transferase</keyword>
<evidence type="ECO:0000256" key="2">
    <source>
        <dbReference type="ARBA" id="ARBA00012438"/>
    </source>
</evidence>
<evidence type="ECO:0000256" key="9">
    <source>
        <dbReference type="PROSITE-ProRule" id="PRU00339"/>
    </source>
</evidence>
<dbReference type="PANTHER" id="PTHR24421">
    <property type="entry name" value="NITRATE/NITRITE SENSOR PROTEIN NARX-RELATED"/>
    <property type="match status" value="1"/>
</dbReference>
<keyword evidence="6" id="KW-0418">Kinase</keyword>
<dbReference type="Pfam" id="PF07730">
    <property type="entry name" value="HisKA_3"/>
    <property type="match status" value="1"/>
</dbReference>
<dbReference type="Pfam" id="PF02518">
    <property type="entry name" value="HATPase_c"/>
    <property type="match status" value="1"/>
</dbReference>
<dbReference type="InterPro" id="IPR011712">
    <property type="entry name" value="Sig_transdc_His_kin_sub3_dim/P"/>
</dbReference>
<evidence type="ECO:0000256" key="3">
    <source>
        <dbReference type="ARBA" id="ARBA00022553"/>
    </source>
</evidence>
<keyword evidence="10" id="KW-0175">Coiled coil</keyword>
<dbReference type="PROSITE" id="PS50109">
    <property type="entry name" value="HIS_KIN"/>
    <property type="match status" value="1"/>
</dbReference>
<dbReference type="EC" id="2.7.13.3" evidence="2"/>
<keyword evidence="5" id="KW-0547">Nucleotide-binding</keyword>
<keyword evidence="14" id="KW-1185">Reference proteome</keyword>
<dbReference type="EMBL" id="JAERRB010000007">
    <property type="protein sequence ID" value="MBL0743550.1"/>
    <property type="molecule type" value="Genomic_DNA"/>
</dbReference>
<keyword evidence="8" id="KW-0902">Two-component regulatory system</keyword>
<accession>A0ABS1KVT6</accession>
<comment type="caution">
    <text evidence="13">The sequence shown here is derived from an EMBL/GenBank/DDBJ whole genome shotgun (WGS) entry which is preliminary data.</text>
</comment>
<protein>
    <recommendedName>
        <fullName evidence="2">histidine kinase</fullName>
        <ecNumber evidence="2">2.7.13.3</ecNumber>
    </recommendedName>
</protein>
<sequence length="653" mass="73669">MTAVAQSHVIDSLQRVVALQRHDSLEMEALLDLTNEFMRRDLQQAKAYAREALQLSKTRQSVYGISSAYSYLVTTNQNLGFPDSANTWFSKLEKVTQDNPTYTKVLTQFNTTAGLYYKNQGQYKKAIPYLLSNLKLLTAENENRAGLFLNIGNAYNNLGDFKSAVHYHLQSLSLFEKLQNKRGQSFCLNSLGRDFYSLKQMNRAQEYFERSLKMKIALEDKRGSIPTLMALGDIYTELKQYAVAESYYNRSIQLAQQMQLPGEEVRGLFQKGLFFKTTGNLKEARATLMSGLKLVQRTGDSTITAQVKSELLGLDLLEKKEKTDEQSLLNSLNTVMLSGDRKAQSEAYSQLGEFYSLSKQYDKAYQYLLKFHLLEDSVQGKNVLLQMKQLEEQFESEKKEKEIALLKKDQELHRLEASRQRANVVIIFVVLVSVIIISALLVNRYRVKSRTKRLVEMERMRNAIARDLHDDIGSTLSSINIISQLALQDANGSAPLFQRIAQHSSTMMESMSDIVWSINPNNDTLEQVVSKMKEFASEILDPLEIEYSFTGEDALQGFAMDAAVRKNVFLIFKEAVNNAAKYSAASHIRIAFSKKGHAVQLTITDNGKGFDTTGATSGNGLRNMQERARFLRGTLALASSAQGTEVQLSLPIT</sequence>
<dbReference type="Gene3D" id="3.30.565.10">
    <property type="entry name" value="Histidine kinase-like ATPase, C-terminal domain"/>
    <property type="match status" value="1"/>
</dbReference>
<dbReference type="PROSITE" id="PS50005">
    <property type="entry name" value="TPR"/>
    <property type="match status" value="2"/>
</dbReference>
<dbReference type="SMART" id="SM00028">
    <property type="entry name" value="TPR"/>
    <property type="match status" value="6"/>
</dbReference>
<dbReference type="Gene3D" id="1.20.5.1930">
    <property type="match status" value="1"/>
</dbReference>
<dbReference type="InterPro" id="IPR036890">
    <property type="entry name" value="HATPase_C_sf"/>
</dbReference>
<feature type="domain" description="Histidine kinase" evidence="12">
    <location>
        <begin position="467"/>
        <end position="653"/>
    </location>
</feature>
<keyword evidence="11" id="KW-0812">Transmembrane</keyword>
<dbReference type="InterPro" id="IPR050482">
    <property type="entry name" value="Sensor_HK_TwoCompSys"/>
</dbReference>
<keyword evidence="11" id="KW-0472">Membrane</keyword>
<evidence type="ECO:0000256" key="1">
    <source>
        <dbReference type="ARBA" id="ARBA00000085"/>
    </source>
</evidence>
<feature type="coiled-coil region" evidence="10">
    <location>
        <begin position="380"/>
        <end position="407"/>
    </location>
</feature>
<dbReference type="SUPFAM" id="SSF55874">
    <property type="entry name" value="ATPase domain of HSP90 chaperone/DNA topoisomerase II/histidine kinase"/>
    <property type="match status" value="1"/>
</dbReference>
<keyword evidence="9" id="KW-0802">TPR repeat</keyword>
<name>A0ABS1KVT6_9BACT</name>
<evidence type="ECO:0000313" key="13">
    <source>
        <dbReference type="EMBL" id="MBL0743550.1"/>
    </source>
</evidence>
<dbReference type="SUPFAM" id="SSF48452">
    <property type="entry name" value="TPR-like"/>
    <property type="match status" value="2"/>
</dbReference>
<feature type="repeat" description="TPR" evidence="9">
    <location>
        <begin position="145"/>
        <end position="178"/>
    </location>
</feature>
<evidence type="ECO:0000256" key="4">
    <source>
        <dbReference type="ARBA" id="ARBA00022679"/>
    </source>
</evidence>
<dbReference type="Pfam" id="PF13181">
    <property type="entry name" value="TPR_8"/>
    <property type="match status" value="1"/>
</dbReference>
<evidence type="ECO:0000256" key="11">
    <source>
        <dbReference type="SAM" id="Phobius"/>
    </source>
</evidence>
<evidence type="ECO:0000256" key="6">
    <source>
        <dbReference type="ARBA" id="ARBA00022777"/>
    </source>
</evidence>
<comment type="catalytic activity">
    <reaction evidence="1">
        <text>ATP + protein L-histidine = ADP + protein N-phospho-L-histidine.</text>
        <dbReference type="EC" id="2.7.13.3"/>
    </reaction>
</comment>
<evidence type="ECO:0000313" key="14">
    <source>
        <dbReference type="Proteomes" id="UP000613030"/>
    </source>
</evidence>
<dbReference type="InterPro" id="IPR011990">
    <property type="entry name" value="TPR-like_helical_dom_sf"/>
</dbReference>
<keyword evidence="7" id="KW-0067">ATP-binding</keyword>
<evidence type="ECO:0000256" key="7">
    <source>
        <dbReference type="ARBA" id="ARBA00022840"/>
    </source>
</evidence>
<dbReference type="Gene3D" id="1.25.40.10">
    <property type="entry name" value="Tetratricopeptide repeat domain"/>
    <property type="match status" value="2"/>
</dbReference>